<organism evidence="2 3">
    <name type="scientific">Allokutzneria oryzae</name>
    <dbReference type="NCBI Taxonomy" id="1378989"/>
    <lineage>
        <taxon>Bacteria</taxon>
        <taxon>Bacillati</taxon>
        <taxon>Actinomycetota</taxon>
        <taxon>Actinomycetes</taxon>
        <taxon>Pseudonocardiales</taxon>
        <taxon>Pseudonocardiaceae</taxon>
        <taxon>Allokutzneria</taxon>
    </lineage>
</organism>
<dbReference type="EC" id="1.-.-.-" evidence="2"/>
<name>A0ABV6A542_9PSEU</name>
<comment type="caution">
    <text evidence="2">The sequence shown here is derived from an EMBL/GenBank/DDBJ whole genome shotgun (WGS) entry which is preliminary data.</text>
</comment>
<evidence type="ECO:0000313" key="2">
    <source>
        <dbReference type="EMBL" id="MFB9907034.1"/>
    </source>
</evidence>
<keyword evidence="2" id="KW-0560">Oxidoreductase</keyword>
<protein>
    <submittedName>
        <fullName evidence="2">NAD(P)/FAD-dependent oxidoreductase</fullName>
        <ecNumber evidence="2">1.-.-.-</ecNumber>
    </submittedName>
</protein>
<dbReference type="RefSeq" id="WP_377856434.1">
    <property type="nucleotide sequence ID" value="NZ_JBHLZU010000019.1"/>
</dbReference>
<evidence type="ECO:0000259" key="1">
    <source>
        <dbReference type="Pfam" id="PF01593"/>
    </source>
</evidence>
<keyword evidence="3" id="KW-1185">Reference proteome</keyword>
<dbReference type="Proteomes" id="UP001589693">
    <property type="component" value="Unassembled WGS sequence"/>
</dbReference>
<evidence type="ECO:0000313" key="3">
    <source>
        <dbReference type="Proteomes" id="UP001589693"/>
    </source>
</evidence>
<dbReference type="SUPFAM" id="SSF51905">
    <property type="entry name" value="FAD/NAD(P)-binding domain"/>
    <property type="match status" value="1"/>
</dbReference>
<gene>
    <name evidence="2" type="ORF">ACFFQA_24130</name>
</gene>
<dbReference type="EMBL" id="JBHLZU010000019">
    <property type="protein sequence ID" value="MFB9907034.1"/>
    <property type="molecule type" value="Genomic_DNA"/>
</dbReference>
<sequence>MTEIVVVGAGLAGLSAAEVLASAGVGVQVLESSDDVGGRVRTDVVDGYRLDRGFQILCPGYPEVANRIDLEALRPKAFESGALVRRNGALHALTDPRQGPGAWRDVVTQRVLGPGDLAALATMSGRDWLTSDRALVTALDRSTRAELARWTLSGEAVTSVLRPFLSGVFLEADLTTSSRFFHLVWRSFARATPVLPAQGMAELPRQLAGRLPSGALRLQAPVAEVTTDGVLLADGEKITADAVVVATDGSVAARLLPGLREPRWNAVTTWYFSAPETPLARPVLVLDGDSGPVVNTVVLSEVADTYAPEDRALIAASVLGAGDDIDESTVRAQLARLYGVDTKNWDVVGRYVIPRALPAMPAPHSLRKPVRVGDRRYVAGDHRDTSSIQGALVSGRRAARAALADLAVAPLAAV</sequence>
<dbReference type="Pfam" id="PF01593">
    <property type="entry name" value="Amino_oxidase"/>
    <property type="match status" value="1"/>
</dbReference>
<reference evidence="2 3" key="1">
    <citation type="submission" date="2024-09" db="EMBL/GenBank/DDBJ databases">
        <authorList>
            <person name="Sun Q."/>
            <person name="Mori K."/>
        </authorList>
    </citation>
    <scope>NUCLEOTIDE SEQUENCE [LARGE SCALE GENOMIC DNA]</scope>
    <source>
        <strain evidence="2 3">TBRC 7907</strain>
    </source>
</reference>
<accession>A0ABV6A542</accession>
<dbReference type="InterPro" id="IPR002937">
    <property type="entry name" value="Amino_oxidase"/>
</dbReference>
<dbReference type="Gene3D" id="3.50.50.60">
    <property type="entry name" value="FAD/NAD(P)-binding domain"/>
    <property type="match status" value="1"/>
</dbReference>
<dbReference type="GO" id="GO:0016491">
    <property type="term" value="F:oxidoreductase activity"/>
    <property type="evidence" value="ECO:0007669"/>
    <property type="project" value="UniProtKB-KW"/>
</dbReference>
<proteinExistence type="predicted"/>
<feature type="domain" description="Amine oxidase" evidence="1">
    <location>
        <begin position="11"/>
        <end position="402"/>
    </location>
</feature>
<dbReference type="PANTHER" id="PTHR42841">
    <property type="entry name" value="AMINE OXIDASE"/>
    <property type="match status" value="1"/>
</dbReference>
<dbReference type="InterPro" id="IPR036188">
    <property type="entry name" value="FAD/NAD-bd_sf"/>
</dbReference>